<dbReference type="AlphaFoldDB" id="A0A8J6BF29"/>
<feature type="region of interest" description="Disordered" evidence="1">
    <location>
        <begin position="80"/>
        <end position="100"/>
    </location>
</feature>
<reference evidence="2" key="2">
    <citation type="submission" date="2021-02" db="EMBL/GenBank/DDBJ databases">
        <authorList>
            <person name="Kimball J.A."/>
            <person name="Haas M.W."/>
            <person name="Macchietto M."/>
            <person name="Kono T."/>
            <person name="Duquette J."/>
            <person name="Shao M."/>
        </authorList>
    </citation>
    <scope>NUCLEOTIDE SEQUENCE</scope>
    <source>
        <tissue evidence="2">Fresh leaf tissue</tissue>
    </source>
</reference>
<gene>
    <name evidence="2" type="ORF">GUJ93_ZPchr0010g8131</name>
</gene>
<name>A0A8J6BF29_ZIZPA</name>
<sequence>MMAERGTDRVGEQAKVQGDEAATTDHVAASVRARRHVGTFLLAAATPAPPLPRAPAPGSHCQLPAARGAPTLRPAIYSLAAPTTRPATPRGARASAPAPV</sequence>
<feature type="region of interest" description="Disordered" evidence="1">
    <location>
        <begin position="1"/>
        <end position="26"/>
    </location>
</feature>
<feature type="compositionally biased region" description="Basic and acidic residues" evidence="1">
    <location>
        <begin position="1"/>
        <end position="12"/>
    </location>
</feature>
<evidence type="ECO:0000313" key="2">
    <source>
        <dbReference type="EMBL" id="KAG8086024.1"/>
    </source>
</evidence>
<dbReference type="Proteomes" id="UP000729402">
    <property type="component" value="Unassembled WGS sequence"/>
</dbReference>
<dbReference type="EMBL" id="JAAALK010000082">
    <property type="protein sequence ID" value="KAG8086024.1"/>
    <property type="molecule type" value="Genomic_DNA"/>
</dbReference>
<organism evidence="2 3">
    <name type="scientific">Zizania palustris</name>
    <name type="common">Northern wild rice</name>
    <dbReference type="NCBI Taxonomy" id="103762"/>
    <lineage>
        <taxon>Eukaryota</taxon>
        <taxon>Viridiplantae</taxon>
        <taxon>Streptophyta</taxon>
        <taxon>Embryophyta</taxon>
        <taxon>Tracheophyta</taxon>
        <taxon>Spermatophyta</taxon>
        <taxon>Magnoliopsida</taxon>
        <taxon>Liliopsida</taxon>
        <taxon>Poales</taxon>
        <taxon>Poaceae</taxon>
        <taxon>BOP clade</taxon>
        <taxon>Oryzoideae</taxon>
        <taxon>Oryzeae</taxon>
        <taxon>Zizaniinae</taxon>
        <taxon>Zizania</taxon>
    </lineage>
</organism>
<comment type="caution">
    <text evidence="2">The sequence shown here is derived from an EMBL/GenBank/DDBJ whole genome shotgun (WGS) entry which is preliminary data.</text>
</comment>
<reference evidence="2" key="1">
    <citation type="journal article" date="2021" name="bioRxiv">
        <title>Whole Genome Assembly and Annotation of Northern Wild Rice, Zizania palustris L., Supports a Whole Genome Duplication in the Zizania Genus.</title>
        <authorList>
            <person name="Haas M."/>
            <person name="Kono T."/>
            <person name="Macchietto M."/>
            <person name="Millas R."/>
            <person name="McGilp L."/>
            <person name="Shao M."/>
            <person name="Duquette J."/>
            <person name="Hirsch C.N."/>
            <person name="Kimball J."/>
        </authorList>
    </citation>
    <scope>NUCLEOTIDE SEQUENCE</scope>
    <source>
        <tissue evidence="2">Fresh leaf tissue</tissue>
    </source>
</reference>
<evidence type="ECO:0000313" key="3">
    <source>
        <dbReference type="Proteomes" id="UP000729402"/>
    </source>
</evidence>
<accession>A0A8J6BF29</accession>
<keyword evidence="3" id="KW-1185">Reference proteome</keyword>
<proteinExistence type="predicted"/>
<protein>
    <submittedName>
        <fullName evidence="2">Uncharacterized protein</fullName>
    </submittedName>
</protein>
<evidence type="ECO:0000256" key="1">
    <source>
        <dbReference type="SAM" id="MobiDB-lite"/>
    </source>
</evidence>